<dbReference type="InterPro" id="IPR023175">
    <property type="entry name" value="Vta1/CALS_N_sf"/>
</dbReference>
<dbReference type="GO" id="GO:0005771">
    <property type="term" value="C:multivesicular body"/>
    <property type="evidence" value="ECO:0007669"/>
    <property type="project" value="TreeGrafter"/>
</dbReference>
<dbReference type="InterPro" id="IPR039431">
    <property type="entry name" value="Vta1/CALS_N"/>
</dbReference>
<dbReference type="GO" id="GO:0010008">
    <property type="term" value="C:endosome membrane"/>
    <property type="evidence" value="ECO:0007669"/>
    <property type="project" value="UniProtKB-SubCell"/>
</dbReference>
<keyword evidence="5" id="KW-0963">Cytoplasm</keyword>
<comment type="similarity">
    <text evidence="3">Belongs to the VTA1 family.</text>
</comment>
<feature type="compositionally biased region" description="Polar residues" evidence="9">
    <location>
        <begin position="299"/>
        <end position="309"/>
    </location>
</feature>
<organism evidence="12 13">
    <name type="scientific">Aaosphaeria arxii CBS 175.79</name>
    <dbReference type="NCBI Taxonomy" id="1450172"/>
    <lineage>
        <taxon>Eukaryota</taxon>
        <taxon>Fungi</taxon>
        <taxon>Dikarya</taxon>
        <taxon>Ascomycota</taxon>
        <taxon>Pezizomycotina</taxon>
        <taxon>Dothideomycetes</taxon>
        <taxon>Pleosporomycetidae</taxon>
        <taxon>Pleosporales</taxon>
        <taxon>Pleosporales incertae sedis</taxon>
        <taxon>Aaosphaeria</taxon>
    </lineage>
</organism>
<evidence type="ECO:0000313" key="13">
    <source>
        <dbReference type="Proteomes" id="UP000799778"/>
    </source>
</evidence>
<dbReference type="EMBL" id="ML978071">
    <property type="protein sequence ID" value="KAF2013485.1"/>
    <property type="molecule type" value="Genomic_DNA"/>
</dbReference>
<feature type="compositionally biased region" description="Polar residues" evidence="9">
    <location>
        <begin position="237"/>
        <end position="247"/>
    </location>
</feature>
<evidence type="ECO:0000256" key="8">
    <source>
        <dbReference type="ARBA" id="ARBA00023136"/>
    </source>
</evidence>
<accession>A0A6A5XJN5</accession>
<evidence type="ECO:0000259" key="10">
    <source>
        <dbReference type="Pfam" id="PF04652"/>
    </source>
</evidence>
<dbReference type="GO" id="GO:0015031">
    <property type="term" value="P:protein transport"/>
    <property type="evidence" value="ECO:0007669"/>
    <property type="project" value="UniProtKB-KW"/>
</dbReference>
<feature type="compositionally biased region" description="Pro residues" evidence="9">
    <location>
        <begin position="336"/>
        <end position="354"/>
    </location>
</feature>
<evidence type="ECO:0000256" key="1">
    <source>
        <dbReference type="ARBA" id="ARBA00004481"/>
    </source>
</evidence>
<evidence type="ECO:0000256" key="7">
    <source>
        <dbReference type="ARBA" id="ARBA00022927"/>
    </source>
</evidence>
<dbReference type="OrthoDB" id="391137at2759"/>
<feature type="domain" description="Vta1 C-terminal" evidence="11">
    <location>
        <begin position="403"/>
        <end position="439"/>
    </location>
</feature>
<dbReference type="GO" id="GO:0032511">
    <property type="term" value="P:late endosome to vacuole transport via multivesicular body sorting pathway"/>
    <property type="evidence" value="ECO:0007669"/>
    <property type="project" value="InterPro"/>
</dbReference>
<dbReference type="InterPro" id="IPR044538">
    <property type="entry name" value="Vta1-like"/>
</dbReference>
<protein>
    <submittedName>
        <fullName evidence="12">DUF605-domain-containing protein</fullName>
    </submittedName>
</protein>
<dbReference type="RefSeq" id="XP_033381824.1">
    <property type="nucleotide sequence ID" value="XM_033531182.1"/>
</dbReference>
<dbReference type="PANTHER" id="PTHR46009:SF1">
    <property type="entry name" value="VACUOLAR PROTEIN SORTING-ASSOCIATED PROTEIN VTA1 HOMOLOG"/>
    <property type="match status" value="1"/>
</dbReference>
<evidence type="ECO:0000256" key="2">
    <source>
        <dbReference type="ARBA" id="ARBA00004496"/>
    </source>
</evidence>
<dbReference type="AlphaFoldDB" id="A0A6A5XJN5"/>
<keyword evidence="13" id="KW-1185">Reference proteome</keyword>
<keyword evidence="8" id="KW-0472">Membrane</keyword>
<dbReference type="GeneID" id="54288579"/>
<comment type="subcellular location">
    <subcellularLocation>
        <location evidence="2">Cytoplasm</location>
    </subcellularLocation>
    <subcellularLocation>
        <location evidence="1">Endosome membrane</location>
        <topology evidence="1">Peripheral membrane protein</topology>
    </subcellularLocation>
</comment>
<feature type="compositionally biased region" description="Pro residues" evidence="9">
    <location>
        <begin position="313"/>
        <end position="325"/>
    </location>
</feature>
<feature type="region of interest" description="Disordered" evidence="9">
    <location>
        <begin position="158"/>
        <end position="407"/>
    </location>
</feature>
<reference evidence="12" key="1">
    <citation type="journal article" date="2020" name="Stud. Mycol.">
        <title>101 Dothideomycetes genomes: a test case for predicting lifestyles and emergence of pathogens.</title>
        <authorList>
            <person name="Haridas S."/>
            <person name="Albert R."/>
            <person name="Binder M."/>
            <person name="Bloem J."/>
            <person name="Labutti K."/>
            <person name="Salamov A."/>
            <person name="Andreopoulos B."/>
            <person name="Baker S."/>
            <person name="Barry K."/>
            <person name="Bills G."/>
            <person name="Bluhm B."/>
            <person name="Cannon C."/>
            <person name="Castanera R."/>
            <person name="Culley D."/>
            <person name="Daum C."/>
            <person name="Ezra D."/>
            <person name="Gonzalez J."/>
            <person name="Henrissat B."/>
            <person name="Kuo A."/>
            <person name="Liang C."/>
            <person name="Lipzen A."/>
            <person name="Lutzoni F."/>
            <person name="Magnuson J."/>
            <person name="Mondo S."/>
            <person name="Nolan M."/>
            <person name="Ohm R."/>
            <person name="Pangilinan J."/>
            <person name="Park H.-J."/>
            <person name="Ramirez L."/>
            <person name="Alfaro M."/>
            <person name="Sun H."/>
            <person name="Tritt A."/>
            <person name="Yoshinaga Y."/>
            <person name="Zwiers L.-H."/>
            <person name="Turgeon B."/>
            <person name="Goodwin S."/>
            <person name="Spatafora J."/>
            <person name="Crous P."/>
            <person name="Grigoriev I."/>
        </authorList>
    </citation>
    <scope>NUCLEOTIDE SEQUENCE</scope>
    <source>
        <strain evidence="12">CBS 175.79</strain>
    </source>
</reference>
<evidence type="ECO:0000256" key="6">
    <source>
        <dbReference type="ARBA" id="ARBA00022753"/>
    </source>
</evidence>
<dbReference type="InterPro" id="IPR041212">
    <property type="entry name" value="Vta1_C"/>
</dbReference>
<evidence type="ECO:0000256" key="5">
    <source>
        <dbReference type="ARBA" id="ARBA00022490"/>
    </source>
</evidence>
<feature type="compositionally biased region" description="Low complexity" evidence="9">
    <location>
        <begin position="284"/>
        <end position="298"/>
    </location>
</feature>
<dbReference type="Pfam" id="PF04652">
    <property type="entry name" value="Vta1"/>
    <property type="match status" value="1"/>
</dbReference>
<proteinExistence type="inferred from homology"/>
<evidence type="ECO:0000256" key="3">
    <source>
        <dbReference type="ARBA" id="ARBA00007895"/>
    </source>
</evidence>
<evidence type="ECO:0000313" key="12">
    <source>
        <dbReference type="EMBL" id="KAF2013485.1"/>
    </source>
</evidence>
<evidence type="ECO:0000256" key="9">
    <source>
        <dbReference type="SAM" id="MobiDB-lite"/>
    </source>
</evidence>
<dbReference type="Gene3D" id="1.20.5.420">
    <property type="entry name" value="Immunoglobulin FC, subunit C"/>
    <property type="match status" value="1"/>
</dbReference>
<feature type="compositionally biased region" description="Low complexity" evidence="9">
    <location>
        <begin position="225"/>
        <end position="236"/>
    </location>
</feature>
<gene>
    <name evidence="12" type="ORF">BU24DRAFT_452368</name>
</gene>
<keyword evidence="7" id="KW-0653">Protein transport</keyword>
<evidence type="ECO:0000256" key="4">
    <source>
        <dbReference type="ARBA" id="ARBA00022448"/>
    </source>
</evidence>
<keyword evidence="4" id="KW-0813">Transport</keyword>
<feature type="domain" description="Vta1/callose synthase N-terminal" evidence="10">
    <location>
        <begin position="13"/>
        <end position="157"/>
    </location>
</feature>
<keyword evidence="6" id="KW-0967">Endosome</keyword>
<dbReference type="Gene3D" id="1.25.40.270">
    <property type="entry name" value="Vacuolar protein sorting-associated protein vta1"/>
    <property type="match status" value="1"/>
</dbReference>
<dbReference type="Proteomes" id="UP000799778">
    <property type="component" value="Unassembled WGS sequence"/>
</dbReference>
<dbReference type="Pfam" id="PF18097">
    <property type="entry name" value="Vta1_C"/>
    <property type="match status" value="1"/>
</dbReference>
<name>A0A6A5XJN5_9PLEO</name>
<feature type="compositionally biased region" description="Polar residues" evidence="9">
    <location>
        <begin position="255"/>
        <end position="267"/>
    </location>
</feature>
<feature type="compositionally biased region" description="Polar residues" evidence="9">
    <location>
        <begin position="355"/>
        <end position="365"/>
    </location>
</feature>
<feature type="compositionally biased region" description="Low complexity" evidence="9">
    <location>
        <begin position="366"/>
        <end position="393"/>
    </location>
</feature>
<sequence length="442" mass="48050">MAASIPAKLKEAQISQFAARAAQLEKHKPIISYWLRFYMTQKIIGKNLHVGDEEATKYTVDLMDKLETMKAEYPTEDALLDEVAAYAYCEQFALQVFSKGDKEIRENKVTKATADTFLAASTFFETLTIWKNPLEPEVQAKLKYAKYHAARILKAIKAGTDPNESNPKQETPAVSPAPLDPNDPEVQRISDGISHLPTQPSHQPYVESAPNTSAQPSPALPAQGATSPPTLPSAPTGYSQPNQQPRFSSHDDVSPISQSIRSRQGSVASAGGGYFPRVDVPTFTADAAAPSLPTAPSLNEDQPMTSPFDNSLPQPPQPPSAPPLADPQQFYNADPSSPPVPQPPQQPSFQPPPNFTSTSQLSPQNPYQQQAQPPQIQPYQQQYAQAIPATTQASHQGPLRTDEESVAEAQKHAKWAISALNFEDVNTAVKELRTALKALGAN</sequence>
<dbReference type="PANTHER" id="PTHR46009">
    <property type="entry name" value="VACUOLAR PROTEIN SORTING-ASSOCIATED PROTEIN VTA1 HOMOLOG"/>
    <property type="match status" value="1"/>
</dbReference>
<evidence type="ECO:0000259" key="11">
    <source>
        <dbReference type="Pfam" id="PF18097"/>
    </source>
</evidence>